<sequence>MGSDSSNKSGRFLASLDEEYMILIQLLDDIMEKMDEQHVSGELSRVEEAGTEDSTSTYTDGRTSTSTDGMTSTSTDARTSTS</sequence>
<name>A0ABQ7E436_BRACR</name>
<feature type="compositionally biased region" description="Low complexity" evidence="1">
    <location>
        <begin position="53"/>
        <end position="82"/>
    </location>
</feature>
<accession>A0ABQ7E436</accession>
<protein>
    <submittedName>
        <fullName evidence="2">Uncharacterized protein</fullName>
    </submittedName>
</protein>
<evidence type="ECO:0000256" key="1">
    <source>
        <dbReference type="SAM" id="MobiDB-lite"/>
    </source>
</evidence>
<evidence type="ECO:0000313" key="3">
    <source>
        <dbReference type="Proteomes" id="UP000266723"/>
    </source>
</evidence>
<evidence type="ECO:0000313" key="2">
    <source>
        <dbReference type="EMBL" id="KAF3591978.1"/>
    </source>
</evidence>
<gene>
    <name evidence="2" type="ORF">DY000_02021032</name>
</gene>
<comment type="caution">
    <text evidence="2">The sequence shown here is derived from an EMBL/GenBank/DDBJ whole genome shotgun (WGS) entry which is preliminary data.</text>
</comment>
<dbReference type="EMBL" id="QGKV02000299">
    <property type="protein sequence ID" value="KAF3591978.1"/>
    <property type="molecule type" value="Genomic_DNA"/>
</dbReference>
<reference evidence="2 3" key="1">
    <citation type="journal article" date="2020" name="BMC Genomics">
        <title>Intraspecific diversification of the crop wild relative Brassica cretica Lam. using demographic model selection.</title>
        <authorList>
            <person name="Kioukis A."/>
            <person name="Michalopoulou V.A."/>
            <person name="Briers L."/>
            <person name="Pirintsos S."/>
            <person name="Studholme D.J."/>
            <person name="Pavlidis P."/>
            <person name="Sarris P.F."/>
        </authorList>
    </citation>
    <scope>NUCLEOTIDE SEQUENCE [LARGE SCALE GENOMIC DNA]</scope>
    <source>
        <strain evidence="3">cv. PFS-1207/04</strain>
    </source>
</reference>
<feature type="compositionally biased region" description="Basic and acidic residues" evidence="1">
    <location>
        <begin position="38"/>
        <end position="48"/>
    </location>
</feature>
<dbReference type="Proteomes" id="UP000266723">
    <property type="component" value="Unassembled WGS sequence"/>
</dbReference>
<feature type="region of interest" description="Disordered" evidence="1">
    <location>
        <begin position="38"/>
        <end position="82"/>
    </location>
</feature>
<keyword evidence="3" id="KW-1185">Reference proteome</keyword>
<organism evidence="2 3">
    <name type="scientific">Brassica cretica</name>
    <name type="common">Mustard</name>
    <dbReference type="NCBI Taxonomy" id="69181"/>
    <lineage>
        <taxon>Eukaryota</taxon>
        <taxon>Viridiplantae</taxon>
        <taxon>Streptophyta</taxon>
        <taxon>Embryophyta</taxon>
        <taxon>Tracheophyta</taxon>
        <taxon>Spermatophyta</taxon>
        <taxon>Magnoliopsida</taxon>
        <taxon>eudicotyledons</taxon>
        <taxon>Gunneridae</taxon>
        <taxon>Pentapetalae</taxon>
        <taxon>rosids</taxon>
        <taxon>malvids</taxon>
        <taxon>Brassicales</taxon>
        <taxon>Brassicaceae</taxon>
        <taxon>Brassiceae</taxon>
        <taxon>Brassica</taxon>
    </lineage>
</organism>
<proteinExistence type="predicted"/>